<accession>A0A0P0Y4S2</accession>
<dbReference type="EMBL" id="AP014967">
    <property type="protein sequence ID" value="BAT15031.1"/>
    <property type="molecule type" value="Genomic_DNA"/>
</dbReference>
<keyword evidence="2" id="KW-1185">Reference proteome</keyword>
<evidence type="ECO:0000313" key="2">
    <source>
        <dbReference type="Proteomes" id="UP000059680"/>
    </source>
</evidence>
<organism evidence="1 2">
    <name type="scientific">Oryza sativa subsp. japonica</name>
    <name type="common">Rice</name>
    <dbReference type="NCBI Taxonomy" id="39947"/>
    <lineage>
        <taxon>Eukaryota</taxon>
        <taxon>Viridiplantae</taxon>
        <taxon>Streptophyta</taxon>
        <taxon>Embryophyta</taxon>
        <taxon>Tracheophyta</taxon>
        <taxon>Spermatophyta</taxon>
        <taxon>Magnoliopsida</taxon>
        <taxon>Liliopsida</taxon>
        <taxon>Poales</taxon>
        <taxon>Poaceae</taxon>
        <taxon>BOP clade</taxon>
        <taxon>Oryzoideae</taxon>
        <taxon>Oryzeae</taxon>
        <taxon>Oryzinae</taxon>
        <taxon>Oryza</taxon>
        <taxon>Oryza sativa</taxon>
    </lineage>
</organism>
<name>A0A0P0Y4S2_ORYSJ</name>
<evidence type="ECO:0000313" key="1">
    <source>
        <dbReference type="EMBL" id="BAT15031.1"/>
    </source>
</evidence>
<dbReference type="InParanoid" id="A0A0P0Y4S2"/>
<dbReference type="PaxDb" id="39947-A0A0P0Y4S2"/>
<dbReference type="AlphaFoldDB" id="A0A0P0Y4S2"/>
<sequence length="138" mass="13853">MGGRRAQAWLPSAGAAAAAEAALGHCGHAPLRMLKRRRVDDIVGASDGRRRMVLDLHASATPFHGCRAGGVHSLSSSASSSSNELLPDVVSVATAAVAAVPAISQLFSAAAVPAISVAVVMASPPRRCSAATTCLSLS</sequence>
<reference evidence="2" key="1">
    <citation type="journal article" date="2005" name="Nature">
        <title>The map-based sequence of the rice genome.</title>
        <authorList>
            <consortium name="International rice genome sequencing project (IRGSP)"/>
            <person name="Matsumoto T."/>
            <person name="Wu J."/>
            <person name="Kanamori H."/>
            <person name="Katayose Y."/>
            <person name="Fujisawa M."/>
            <person name="Namiki N."/>
            <person name="Mizuno H."/>
            <person name="Yamamoto K."/>
            <person name="Antonio B.A."/>
            <person name="Baba T."/>
            <person name="Sakata K."/>
            <person name="Nagamura Y."/>
            <person name="Aoki H."/>
            <person name="Arikawa K."/>
            <person name="Arita K."/>
            <person name="Bito T."/>
            <person name="Chiden Y."/>
            <person name="Fujitsuka N."/>
            <person name="Fukunaka R."/>
            <person name="Hamada M."/>
            <person name="Harada C."/>
            <person name="Hayashi A."/>
            <person name="Hijishita S."/>
            <person name="Honda M."/>
            <person name="Hosokawa S."/>
            <person name="Ichikawa Y."/>
            <person name="Idonuma A."/>
            <person name="Iijima M."/>
            <person name="Ikeda M."/>
            <person name="Ikeno M."/>
            <person name="Ito K."/>
            <person name="Ito S."/>
            <person name="Ito T."/>
            <person name="Ito Y."/>
            <person name="Ito Y."/>
            <person name="Iwabuchi A."/>
            <person name="Kamiya K."/>
            <person name="Karasawa W."/>
            <person name="Kurita K."/>
            <person name="Katagiri S."/>
            <person name="Kikuta A."/>
            <person name="Kobayashi H."/>
            <person name="Kobayashi N."/>
            <person name="Machita K."/>
            <person name="Maehara T."/>
            <person name="Masukawa M."/>
            <person name="Mizubayashi T."/>
            <person name="Mukai Y."/>
            <person name="Nagasaki H."/>
            <person name="Nagata Y."/>
            <person name="Naito S."/>
            <person name="Nakashima M."/>
            <person name="Nakama Y."/>
            <person name="Nakamichi Y."/>
            <person name="Nakamura M."/>
            <person name="Meguro A."/>
            <person name="Negishi M."/>
            <person name="Ohta I."/>
            <person name="Ohta T."/>
            <person name="Okamoto M."/>
            <person name="Ono N."/>
            <person name="Saji S."/>
            <person name="Sakaguchi M."/>
            <person name="Sakai K."/>
            <person name="Shibata M."/>
            <person name="Shimokawa T."/>
            <person name="Song J."/>
            <person name="Takazaki Y."/>
            <person name="Terasawa K."/>
            <person name="Tsugane M."/>
            <person name="Tsuji K."/>
            <person name="Ueda S."/>
            <person name="Waki K."/>
            <person name="Yamagata H."/>
            <person name="Yamamoto M."/>
            <person name="Yamamoto S."/>
            <person name="Yamane H."/>
            <person name="Yoshiki S."/>
            <person name="Yoshihara R."/>
            <person name="Yukawa K."/>
            <person name="Zhong H."/>
            <person name="Yano M."/>
            <person name="Yuan Q."/>
            <person name="Ouyang S."/>
            <person name="Liu J."/>
            <person name="Jones K.M."/>
            <person name="Gansberger K."/>
            <person name="Moffat K."/>
            <person name="Hill J."/>
            <person name="Bera J."/>
            <person name="Fadrosh D."/>
            <person name="Jin S."/>
            <person name="Johri S."/>
            <person name="Kim M."/>
            <person name="Overton L."/>
            <person name="Reardon M."/>
            <person name="Tsitrin T."/>
            <person name="Vuong H."/>
            <person name="Weaver B."/>
            <person name="Ciecko A."/>
            <person name="Tallon L."/>
            <person name="Jackson J."/>
            <person name="Pai G."/>
            <person name="Aken S.V."/>
            <person name="Utterback T."/>
            <person name="Reidmuller S."/>
            <person name="Feldblyum T."/>
            <person name="Hsiao J."/>
            <person name="Zismann V."/>
            <person name="Iobst S."/>
            <person name="de Vazeille A.R."/>
            <person name="Buell C.R."/>
            <person name="Ying K."/>
            <person name="Li Y."/>
            <person name="Lu T."/>
            <person name="Huang Y."/>
            <person name="Zhao Q."/>
            <person name="Feng Q."/>
            <person name="Zhang L."/>
            <person name="Zhu J."/>
            <person name="Weng Q."/>
            <person name="Mu J."/>
            <person name="Lu Y."/>
            <person name="Fan D."/>
            <person name="Liu Y."/>
            <person name="Guan J."/>
            <person name="Zhang Y."/>
            <person name="Yu S."/>
            <person name="Liu X."/>
            <person name="Zhang Y."/>
            <person name="Hong G."/>
            <person name="Han B."/>
            <person name="Choisne N."/>
            <person name="Demange N."/>
            <person name="Orjeda G."/>
            <person name="Samain S."/>
            <person name="Cattolico L."/>
            <person name="Pelletier E."/>
            <person name="Couloux A."/>
            <person name="Segurens B."/>
            <person name="Wincker P."/>
            <person name="D'Hont A."/>
            <person name="Scarpelli C."/>
            <person name="Weissenbach J."/>
            <person name="Salanoubat M."/>
            <person name="Quetier F."/>
            <person name="Yu Y."/>
            <person name="Kim H.R."/>
            <person name="Rambo T."/>
            <person name="Currie J."/>
            <person name="Collura K."/>
            <person name="Luo M."/>
            <person name="Yang T."/>
            <person name="Ammiraju J.S.S."/>
            <person name="Engler F."/>
            <person name="Soderlund C."/>
            <person name="Wing R.A."/>
            <person name="Palmer L.E."/>
            <person name="de la Bastide M."/>
            <person name="Spiegel L."/>
            <person name="Nascimento L."/>
            <person name="Zutavern T."/>
            <person name="O'Shaughnessy A."/>
            <person name="Dike S."/>
            <person name="Dedhia N."/>
            <person name="Preston R."/>
            <person name="Balija V."/>
            <person name="McCombie W.R."/>
            <person name="Chow T."/>
            <person name="Chen H."/>
            <person name="Chung M."/>
            <person name="Chen C."/>
            <person name="Shaw J."/>
            <person name="Wu H."/>
            <person name="Hsiao K."/>
            <person name="Chao Y."/>
            <person name="Chu M."/>
            <person name="Cheng C."/>
            <person name="Hour A."/>
            <person name="Lee P."/>
            <person name="Lin S."/>
            <person name="Lin Y."/>
            <person name="Liou J."/>
            <person name="Liu S."/>
            <person name="Hsing Y."/>
            <person name="Raghuvanshi S."/>
            <person name="Mohanty A."/>
            <person name="Bharti A.K."/>
            <person name="Gaur A."/>
            <person name="Gupta V."/>
            <person name="Kumar D."/>
            <person name="Ravi V."/>
            <person name="Vij S."/>
            <person name="Kapur A."/>
            <person name="Khurana P."/>
            <person name="Khurana P."/>
            <person name="Khurana J.P."/>
            <person name="Tyagi A.K."/>
            <person name="Gaikwad K."/>
            <person name="Singh A."/>
            <person name="Dalal V."/>
            <person name="Srivastava S."/>
            <person name="Dixit A."/>
            <person name="Pal A.K."/>
            <person name="Ghazi I.A."/>
            <person name="Yadav M."/>
            <person name="Pandit A."/>
            <person name="Bhargava A."/>
            <person name="Sureshbabu K."/>
            <person name="Batra K."/>
            <person name="Sharma T.R."/>
            <person name="Mohapatra T."/>
            <person name="Singh N.K."/>
            <person name="Messing J."/>
            <person name="Nelson A.B."/>
            <person name="Fuks G."/>
            <person name="Kavchok S."/>
            <person name="Keizer G."/>
            <person name="Linton E."/>
            <person name="Llaca V."/>
            <person name="Song R."/>
            <person name="Tanyolac B."/>
            <person name="Young S."/>
            <person name="Ho-Il K."/>
            <person name="Hahn J.H."/>
            <person name="Sangsakoo G."/>
            <person name="Vanavichit A."/>
            <person name="de Mattos Luiz.A.T."/>
            <person name="Zimmer P.D."/>
            <person name="Malone G."/>
            <person name="Dellagostin O."/>
            <person name="de Oliveira A.C."/>
            <person name="Bevan M."/>
            <person name="Bancroft I."/>
            <person name="Minx P."/>
            <person name="Cordum H."/>
            <person name="Wilson R."/>
            <person name="Cheng Z."/>
            <person name="Jin W."/>
            <person name="Jiang J."/>
            <person name="Leong S.A."/>
            <person name="Iwama H."/>
            <person name="Gojobori T."/>
            <person name="Itoh T."/>
            <person name="Niimura Y."/>
            <person name="Fujii Y."/>
            <person name="Habara T."/>
            <person name="Sakai H."/>
            <person name="Sato Y."/>
            <person name="Wilson G."/>
            <person name="Kumar K."/>
            <person name="McCouch S."/>
            <person name="Juretic N."/>
            <person name="Hoen D."/>
            <person name="Wright S."/>
            <person name="Bruskiewich R."/>
            <person name="Bureau T."/>
            <person name="Miyao A."/>
            <person name="Hirochika H."/>
            <person name="Nishikawa T."/>
            <person name="Kadowaki K."/>
            <person name="Sugiura M."/>
            <person name="Burr B."/>
            <person name="Sasaki T."/>
        </authorList>
    </citation>
    <scope>NUCLEOTIDE SEQUENCE [LARGE SCALE GENOMIC DNA]</scope>
    <source>
        <strain evidence="2">cv. Nipponbare</strain>
    </source>
</reference>
<reference evidence="1 2" key="2">
    <citation type="journal article" date="2013" name="Plant Cell Physiol.">
        <title>Rice Annotation Project Database (RAP-DB): an integrative and interactive database for rice genomics.</title>
        <authorList>
            <person name="Sakai H."/>
            <person name="Lee S.S."/>
            <person name="Tanaka T."/>
            <person name="Numa H."/>
            <person name="Kim J."/>
            <person name="Kawahara Y."/>
            <person name="Wakimoto H."/>
            <person name="Yang C.C."/>
            <person name="Iwamoto M."/>
            <person name="Abe T."/>
            <person name="Yamada Y."/>
            <person name="Muto A."/>
            <person name="Inokuchi H."/>
            <person name="Ikemura T."/>
            <person name="Matsumoto T."/>
            <person name="Sasaki T."/>
            <person name="Itoh T."/>
        </authorList>
    </citation>
    <scope>NUCLEOTIDE SEQUENCE [LARGE SCALE GENOMIC DNA]</scope>
    <source>
        <strain evidence="2">cv. Nipponbare</strain>
    </source>
</reference>
<proteinExistence type="predicted"/>
<dbReference type="Proteomes" id="UP000059680">
    <property type="component" value="Chromosome 11"/>
</dbReference>
<gene>
    <name evidence="1" type="ordered locus">Os11g0644033</name>
    <name evidence="1" type="ORF">OSNPB_110644033</name>
</gene>
<protein>
    <submittedName>
        <fullName evidence="1">Os11g0644033 protein</fullName>
    </submittedName>
</protein>
<dbReference type="FunCoup" id="A0A0P0Y4S2">
    <property type="interactions" value="331"/>
</dbReference>
<reference evidence="1 2" key="3">
    <citation type="journal article" date="2013" name="Rice">
        <title>Improvement of the Oryza sativa Nipponbare reference genome using next generation sequence and optical map data.</title>
        <authorList>
            <person name="Kawahara Y."/>
            <person name="de la Bastide M."/>
            <person name="Hamilton J.P."/>
            <person name="Kanamori H."/>
            <person name="McCombie W.R."/>
            <person name="Ouyang S."/>
            <person name="Schwartz D.C."/>
            <person name="Tanaka T."/>
            <person name="Wu J."/>
            <person name="Zhou S."/>
            <person name="Childs K.L."/>
            <person name="Davidson R.M."/>
            <person name="Lin H."/>
            <person name="Quesada-Ocampo L."/>
            <person name="Vaillancourt B."/>
            <person name="Sakai H."/>
            <person name="Lee S.S."/>
            <person name="Kim J."/>
            <person name="Numa H."/>
            <person name="Itoh T."/>
            <person name="Buell C.R."/>
            <person name="Matsumoto T."/>
        </authorList>
    </citation>
    <scope>NUCLEOTIDE SEQUENCE [LARGE SCALE GENOMIC DNA]</scope>
    <source>
        <strain evidence="2">cv. Nipponbare</strain>
    </source>
</reference>